<dbReference type="GO" id="GO:0008010">
    <property type="term" value="F:structural constituent of chitin-based larval cuticle"/>
    <property type="evidence" value="ECO:0007669"/>
    <property type="project" value="TreeGrafter"/>
</dbReference>
<evidence type="ECO:0000256" key="2">
    <source>
        <dbReference type="PROSITE-ProRule" id="PRU00497"/>
    </source>
</evidence>
<dbReference type="InterPro" id="IPR000618">
    <property type="entry name" value="Insect_cuticle"/>
</dbReference>
<accession>A0A834II27</accession>
<dbReference type="EMBL" id="JAACXV010000239">
    <property type="protein sequence ID" value="KAF7281477.1"/>
    <property type="molecule type" value="Genomic_DNA"/>
</dbReference>
<protein>
    <submittedName>
        <fullName evidence="3">Uncharacterized protein</fullName>
    </submittedName>
</protein>
<dbReference type="InterPro" id="IPR050468">
    <property type="entry name" value="Cuticle_Struct_Prot"/>
</dbReference>
<dbReference type="Proteomes" id="UP000625711">
    <property type="component" value="Unassembled WGS sequence"/>
</dbReference>
<dbReference type="PROSITE" id="PS51155">
    <property type="entry name" value="CHIT_BIND_RR_2"/>
    <property type="match status" value="1"/>
</dbReference>
<dbReference type="Pfam" id="PF00379">
    <property type="entry name" value="Chitin_bind_4"/>
    <property type="match status" value="1"/>
</dbReference>
<sequence>MNIREIVRLKDYVNVMQRLWFIKIIEVLRMDSRVFALIMSYVSGDGSQAQAQGYLKNPGQKDAEAEVIQGSYSYTAPDGTPITVTWVADENGFRAEGAHLPTPPPVPAEIQKALAQIAQAQSVQPQVQSQYRPNAFQAQRPVSRPAFRF</sequence>
<dbReference type="AlphaFoldDB" id="A0A834II27"/>
<evidence type="ECO:0000313" key="4">
    <source>
        <dbReference type="Proteomes" id="UP000625711"/>
    </source>
</evidence>
<dbReference type="PANTHER" id="PTHR10380">
    <property type="entry name" value="CUTICLE PROTEIN"/>
    <property type="match status" value="1"/>
</dbReference>
<name>A0A834II27_RHYFE</name>
<dbReference type="GO" id="GO:0062129">
    <property type="term" value="C:chitin-based extracellular matrix"/>
    <property type="evidence" value="ECO:0007669"/>
    <property type="project" value="TreeGrafter"/>
</dbReference>
<organism evidence="3 4">
    <name type="scientific">Rhynchophorus ferrugineus</name>
    <name type="common">Red palm weevil</name>
    <name type="synonym">Curculio ferrugineus</name>
    <dbReference type="NCBI Taxonomy" id="354439"/>
    <lineage>
        <taxon>Eukaryota</taxon>
        <taxon>Metazoa</taxon>
        <taxon>Ecdysozoa</taxon>
        <taxon>Arthropoda</taxon>
        <taxon>Hexapoda</taxon>
        <taxon>Insecta</taxon>
        <taxon>Pterygota</taxon>
        <taxon>Neoptera</taxon>
        <taxon>Endopterygota</taxon>
        <taxon>Coleoptera</taxon>
        <taxon>Polyphaga</taxon>
        <taxon>Cucujiformia</taxon>
        <taxon>Curculionidae</taxon>
        <taxon>Dryophthorinae</taxon>
        <taxon>Rhynchophorus</taxon>
    </lineage>
</organism>
<evidence type="ECO:0000313" key="3">
    <source>
        <dbReference type="EMBL" id="KAF7281477.1"/>
    </source>
</evidence>
<dbReference type="PANTHER" id="PTHR10380:SF173">
    <property type="entry name" value="CUTICULAR PROTEIN 47EF, ISOFORM C-RELATED"/>
    <property type="match status" value="1"/>
</dbReference>
<reference evidence="3" key="1">
    <citation type="submission" date="2020-08" db="EMBL/GenBank/DDBJ databases">
        <title>Genome sequencing and assembly of the red palm weevil Rhynchophorus ferrugineus.</title>
        <authorList>
            <person name="Dias G.B."/>
            <person name="Bergman C.M."/>
            <person name="Manee M."/>
        </authorList>
    </citation>
    <scope>NUCLEOTIDE SEQUENCE</scope>
    <source>
        <strain evidence="3">AA-2017</strain>
        <tissue evidence="3">Whole larva</tissue>
    </source>
</reference>
<dbReference type="OrthoDB" id="6379191at2759"/>
<comment type="caution">
    <text evidence="3">The sequence shown here is derived from an EMBL/GenBank/DDBJ whole genome shotgun (WGS) entry which is preliminary data.</text>
</comment>
<keyword evidence="1 2" id="KW-0193">Cuticle</keyword>
<keyword evidence="4" id="KW-1185">Reference proteome</keyword>
<evidence type="ECO:0000256" key="1">
    <source>
        <dbReference type="ARBA" id="ARBA00022460"/>
    </source>
</evidence>
<gene>
    <name evidence="3" type="ORF">GWI33_004723</name>
</gene>
<proteinExistence type="predicted"/>